<feature type="transmembrane region" description="Helical" evidence="1">
    <location>
        <begin position="108"/>
        <end position="125"/>
    </location>
</feature>
<accession>A0ABT7Z0P9</accession>
<dbReference type="RefSeq" id="WP_290109885.1">
    <property type="nucleotide sequence ID" value="NZ_JAUEPL010000003.1"/>
</dbReference>
<dbReference type="EMBL" id="JAUEPL010000003">
    <property type="protein sequence ID" value="MDN3293060.1"/>
    <property type="molecule type" value="Genomic_DNA"/>
</dbReference>
<evidence type="ECO:0008006" key="4">
    <source>
        <dbReference type="Google" id="ProtNLM"/>
    </source>
</evidence>
<proteinExistence type="predicted"/>
<feature type="transmembrane region" description="Helical" evidence="1">
    <location>
        <begin position="16"/>
        <end position="39"/>
    </location>
</feature>
<protein>
    <recommendedName>
        <fullName evidence="4">Integral membrane protein</fullName>
    </recommendedName>
</protein>
<keyword evidence="1" id="KW-0812">Transmembrane</keyword>
<keyword evidence="1" id="KW-0472">Membrane</keyword>
<sequence>MASQTVPERMPGKLKVALVAVWLQGVLNAAGGVLLLAVVNDEAQHGRDDGLGLLRFLAVLSFLAAAALITCAVLTPRRTGWVRGTVIGLEIVTVVSVLITFFSGGAPSAIVGLALAAAVLTAFMSPEGKAWFAR</sequence>
<evidence type="ECO:0000313" key="2">
    <source>
        <dbReference type="EMBL" id="MDN3293060.1"/>
    </source>
</evidence>
<reference evidence="2" key="1">
    <citation type="submission" date="2023-06" db="EMBL/GenBank/DDBJ databases">
        <title>WGS-Sequencing of Streptomyces ficellus isolate 21 collected from sand in Gara Djebilet Iron Mine in Algeria.</title>
        <authorList>
            <person name="Zegers G.P."/>
            <person name="Gomez A."/>
            <person name="Gueddou A."/>
            <person name="Zahara A.F."/>
            <person name="Worth M."/>
            <person name="Sevigny J.L."/>
            <person name="Tisa L."/>
        </authorList>
    </citation>
    <scope>NUCLEOTIDE SEQUENCE</scope>
    <source>
        <strain evidence="2">AS11</strain>
    </source>
</reference>
<evidence type="ECO:0000256" key="1">
    <source>
        <dbReference type="SAM" id="Phobius"/>
    </source>
</evidence>
<name>A0ABT7Z0P9_9ACTN</name>
<feature type="transmembrane region" description="Helical" evidence="1">
    <location>
        <begin position="81"/>
        <end position="102"/>
    </location>
</feature>
<keyword evidence="1" id="KW-1133">Transmembrane helix</keyword>
<comment type="caution">
    <text evidence="2">The sequence shown here is derived from an EMBL/GenBank/DDBJ whole genome shotgun (WGS) entry which is preliminary data.</text>
</comment>
<evidence type="ECO:0000313" key="3">
    <source>
        <dbReference type="Proteomes" id="UP001174050"/>
    </source>
</evidence>
<keyword evidence="3" id="KW-1185">Reference proteome</keyword>
<feature type="transmembrane region" description="Helical" evidence="1">
    <location>
        <begin position="51"/>
        <end position="74"/>
    </location>
</feature>
<dbReference type="Proteomes" id="UP001174050">
    <property type="component" value="Unassembled WGS sequence"/>
</dbReference>
<gene>
    <name evidence="2" type="ORF">QWM81_03160</name>
</gene>
<organism evidence="2 3">
    <name type="scientific">Streptomyces ficellus</name>
    <dbReference type="NCBI Taxonomy" id="1977088"/>
    <lineage>
        <taxon>Bacteria</taxon>
        <taxon>Bacillati</taxon>
        <taxon>Actinomycetota</taxon>
        <taxon>Actinomycetes</taxon>
        <taxon>Kitasatosporales</taxon>
        <taxon>Streptomycetaceae</taxon>
        <taxon>Streptomyces</taxon>
    </lineage>
</organism>